<gene>
    <name evidence="1" type="ORF">S12H4_53753</name>
</gene>
<sequence>PGEAIICVPNRMVVRIEGEKRKNVDAITE</sequence>
<evidence type="ECO:0000313" key="1">
    <source>
        <dbReference type="EMBL" id="GAJ04578.1"/>
    </source>
</evidence>
<comment type="caution">
    <text evidence="1">The sequence shown here is derived from an EMBL/GenBank/DDBJ whole genome shotgun (WGS) entry which is preliminary data.</text>
</comment>
<feature type="non-terminal residue" evidence="1">
    <location>
        <position position="1"/>
    </location>
</feature>
<reference evidence="1" key="1">
    <citation type="journal article" date="2014" name="Front. Microbiol.">
        <title>High frequency of phylogenetically diverse reductive dehalogenase-homologous genes in deep subseafloor sedimentary metagenomes.</title>
        <authorList>
            <person name="Kawai M."/>
            <person name="Futagami T."/>
            <person name="Toyoda A."/>
            <person name="Takaki Y."/>
            <person name="Nishi S."/>
            <person name="Hori S."/>
            <person name="Arai W."/>
            <person name="Tsubouchi T."/>
            <person name="Morono Y."/>
            <person name="Uchiyama I."/>
            <person name="Ito T."/>
            <person name="Fujiyama A."/>
            <person name="Inagaki F."/>
            <person name="Takami H."/>
        </authorList>
    </citation>
    <scope>NUCLEOTIDE SEQUENCE</scope>
    <source>
        <strain evidence="1">Expedition CK06-06</strain>
    </source>
</reference>
<name>X1TGZ6_9ZZZZ</name>
<accession>X1TGZ6</accession>
<dbReference type="AlphaFoldDB" id="X1TGZ6"/>
<evidence type="ECO:0008006" key="2">
    <source>
        <dbReference type="Google" id="ProtNLM"/>
    </source>
</evidence>
<dbReference type="Gene3D" id="2.60.320.10">
    <property type="entry name" value="N-utilization substance G protein NusG, insert domain"/>
    <property type="match status" value="1"/>
</dbReference>
<organism evidence="1">
    <name type="scientific">marine sediment metagenome</name>
    <dbReference type="NCBI Taxonomy" id="412755"/>
    <lineage>
        <taxon>unclassified sequences</taxon>
        <taxon>metagenomes</taxon>
        <taxon>ecological metagenomes</taxon>
    </lineage>
</organism>
<dbReference type="InterPro" id="IPR038690">
    <property type="entry name" value="NusG_2_sf"/>
</dbReference>
<dbReference type="EMBL" id="BARW01034271">
    <property type="protein sequence ID" value="GAJ04578.1"/>
    <property type="molecule type" value="Genomic_DNA"/>
</dbReference>
<protein>
    <recommendedName>
        <fullName evidence="2">NusG domain-containing protein</fullName>
    </recommendedName>
</protein>
<proteinExistence type="predicted"/>